<dbReference type="InterPro" id="IPR009506">
    <property type="entry name" value="YjiS-like"/>
</dbReference>
<protein>
    <recommendedName>
        <fullName evidence="1">YjiS-like domain-containing protein</fullName>
    </recommendedName>
</protein>
<dbReference type="Proteomes" id="UP000220034">
    <property type="component" value="Unassembled WGS sequence"/>
</dbReference>
<dbReference type="EMBL" id="OCTN01000001">
    <property type="protein sequence ID" value="SOH93032.1"/>
    <property type="molecule type" value="Genomic_DNA"/>
</dbReference>
<dbReference type="Pfam" id="PF06568">
    <property type="entry name" value="YjiS-like"/>
    <property type="match status" value="1"/>
</dbReference>
<reference evidence="3" key="1">
    <citation type="submission" date="2017-09" db="EMBL/GenBank/DDBJ databases">
        <authorList>
            <person name="Varghese N."/>
            <person name="Submissions S."/>
        </authorList>
    </citation>
    <scope>NUCLEOTIDE SEQUENCE [LARGE SCALE GENOMIC DNA]</scope>
    <source>
        <strain evidence="3">C7</strain>
    </source>
</reference>
<keyword evidence="3" id="KW-1185">Reference proteome</keyword>
<organism evidence="2 3">
    <name type="scientific">Pontivivens marinum</name>
    <dbReference type="NCBI Taxonomy" id="1690039"/>
    <lineage>
        <taxon>Bacteria</taxon>
        <taxon>Pseudomonadati</taxon>
        <taxon>Pseudomonadota</taxon>
        <taxon>Alphaproteobacteria</taxon>
        <taxon>Rhodobacterales</taxon>
        <taxon>Paracoccaceae</taxon>
        <taxon>Pontivivens</taxon>
    </lineage>
</organism>
<dbReference type="RefSeq" id="WP_219617974.1">
    <property type="nucleotide sequence ID" value="NZ_OCTN01000001.1"/>
</dbReference>
<gene>
    <name evidence="2" type="ORF">SAMN06273572_101886</name>
</gene>
<name>A0A2C9CP64_9RHOB</name>
<accession>A0A2C9CP64</accession>
<proteinExistence type="predicted"/>
<feature type="domain" description="YjiS-like" evidence="1">
    <location>
        <begin position="36"/>
        <end position="63"/>
    </location>
</feature>
<evidence type="ECO:0000313" key="2">
    <source>
        <dbReference type="EMBL" id="SOH93032.1"/>
    </source>
</evidence>
<sequence length="74" mass="8236">MTMTVNTAFAPIGSDLVYRVVTSIEHAIVELRAIPRARATVKSLNSLSNRELSDLGLVRADIQRIARNMSRRVL</sequence>
<dbReference type="AlphaFoldDB" id="A0A2C9CP64"/>
<evidence type="ECO:0000313" key="3">
    <source>
        <dbReference type="Proteomes" id="UP000220034"/>
    </source>
</evidence>
<evidence type="ECO:0000259" key="1">
    <source>
        <dbReference type="Pfam" id="PF06568"/>
    </source>
</evidence>